<evidence type="ECO:0000313" key="3">
    <source>
        <dbReference type="Proteomes" id="UP000053937"/>
    </source>
</evidence>
<dbReference type="Proteomes" id="UP000053937">
    <property type="component" value="Unassembled WGS sequence"/>
</dbReference>
<organism evidence="2 3">
    <name type="scientific">Chlorobium limicola</name>
    <dbReference type="NCBI Taxonomy" id="1092"/>
    <lineage>
        <taxon>Bacteria</taxon>
        <taxon>Pseudomonadati</taxon>
        <taxon>Chlorobiota</taxon>
        <taxon>Chlorobiia</taxon>
        <taxon>Chlorobiales</taxon>
        <taxon>Chlorobiaceae</taxon>
        <taxon>Chlorobium/Pelodictyon group</taxon>
        <taxon>Chlorobium</taxon>
    </lineage>
</organism>
<dbReference type="PANTHER" id="PTHR42850">
    <property type="entry name" value="METALLOPHOSPHOESTERASE"/>
    <property type="match status" value="1"/>
</dbReference>
<dbReference type="GO" id="GO:0016791">
    <property type="term" value="F:phosphatase activity"/>
    <property type="evidence" value="ECO:0007669"/>
    <property type="project" value="TreeGrafter"/>
</dbReference>
<dbReference type="InterPro" id="IPR050126">
    <property type="entry name" value="Ap4A_hydrolase"/>
</dbReference>
<dbReference type="PANTHER" id="PTHR42850:SF4">
    <property type="entry name" value="ZINC-DEPENDENT ENDOPOLYPHOSPHATASE"/>
    <property type="match status" value="1"/>
</dbReference>
<evidence type="ECO:0000259" key="1">
    <source>
        <dbReference type="Pfam" id="PF00149"/>
    </source>
</evidence>
<sequence>MRGTLTENRRIIAIGDIHGCLFSLQHLLEKLRLQPLDQLVFLGDYIDRGPRSKEVITTLIDLHGQYSCFFLMGNHEIMFLEYLESRDPVSWFYNGGQATLSSYGSSKGLDLPEEHVEFMRNCLPFLETEHYFFTHGGLDPELSVRDNLRYYKPEEFCWQRVHMRTSFLESRNYRWEKTLVCAHTPVPQPVLLDRLIAIDTGCVYHENPLLGKLTAVILPEREIVQTDNLD</sequence>
<dbReference type="AlphaFoldDB" id="A0A101JTA9"/>
<gene>
    <name evidence="2" type="ORF">ASB62_01595</name>
</gene>
<name>A0A101JTA9_CHLLI</name>
<dbReference type="InterPro" id="IPR006186">
    <property type="entry name" value="Ser/Thr-sp_prot-phosphatase"/>
</dbReference>
<feature type="domain" description="Calcineurin-like phosphoesterase" evidence="1">
    <location>
        <begin position="10"/>
        <end position="187"/>
    </location>
</feature>
<dbReference type="OrthoDB" id="9808081at2"/>
<reference evidence="2 3" key="1">
    <citation type="submission" date="2015-10" db="EMBL/GenBank/DDBJ databases">
        <title>Draft Genome Sequence of Chlorobium limicola strain Frasassi Growing under Artificial Lighting in the Frasassi Cave System.</title>
        <authorList>
            <person name="Mansor M."/>
            <person name="Macalady J."/>
        </authorList>
    </citation>
    <scope>NUCLEOTIDE SEQUENCE [LARGE SCALE GENOMIC DNA]</scope>
    <source>
        <strain evidence="2 3">Frasassi</strain>
    </source>
</reference>
<dbReference type="SUPFAM" id="SSF56300">
    <property type="entry name" value="Metallo-dependent phosphatases"/>
    <property type="match status" value="1"/>
</dbReference>
<accession>A0A101JTA9</accession>
<evidence type="ECO:0000313" key="2">
    <source>
        <dbReference type="EMBL" id="KUL32543.1"/>
    </source>
</evidence>
<dbReference type="RefSeq" id="WP_059138326.1">
    <property type="nucleotide sequence ID" value="NZ_LMBR01000020.1"/>
</dbReference>
<dbReference type="EMBL" id="LMBR01000020">
    <property type="protein sequence ID" value="KUL32543.1"/>
    <property type="molecule type" value="Genomic_DNA"/>
</dbReference>
<dbReference type="CDD" id="cd00144">
    <property type="entry name" value="MPP_PPP_family"/>
    <property type="match status" value="1"/>
</dbReference>
<keyword evidence="3" id="KW-1185">Reference proteome</keyword>
<protein>
    <submittedName>
        <fullName evidence="2">Metallophosphoesterase</fullName>
    </submittedName>
</protein>
<dbReference type="InterPro" id="IPR029052">
    <property type="entry name" value="Metallo-depent_PP-like"/>
</dbReference>
<dbReference type="InterPro" id="IPR004843">
    <property type="entry name" value="Calcineurin-like_PHP"/>
</dbReference>
<dbReference type="GO" id="GO:0110154">
    <property type="term" value="P:RNA decapping"/>
    <property type="evidence" value="ECO:0007669"/>
    <property type="project" value="TreeGrafter"/>
</dbReference>
<dbReference type="GO" id="GO:0008803">
    <property type="term" value="F:bis(5'-nucleosyl)-tetraphosphatase (symmetrical) activity"/>
    <property type="evidence" value="ECO:0007669"/>
    <property type="project" value="TreeGrafter"/>
</dbReference>
<proteinExistence type="predicted"/>
<dbReference type="Gene3D" id="3.60.21.10">
    <property type="match status" value="1"/>
</dbReference>
<comment type="caution">
    <text evidence="2">The sequence shown here is derived from an EMBL/GenBank/DDBJ whole genome shotgun (WGS) entry which is preliminary data.</text>
</comment>
<dbReference type="Pfam" id="PF00149">
    <property type="entry name" value="Metallophos"/>
    <property type="match status" value="1"/>
</dbReference>
<dbReference type="PRINTS" id="PR00114">
    <property type="entry name" value="STPHPHTASE"/>
</dbReference>
<dbReference type="GO" id="GO:0005737">
    <property type="term" value="C:cytoplasm"/>
    <property type="evidence" value="ECO:0007669"/>
    <property type="project" value="TreeGrafter"/>
</dbReference>